<dbReference type="Proteomes" id="UP001500889">
    <property type="component" value="Chromosome U"/>
</dbReference>
<keyword evidence="3" id="KW-1185">Reference proteome</keyword>
<sequence>MVTWSATKLACHLVRGDKQQQSLEAASSGSPPIKDYHSVENSSCPKIKSKIVFYSSEGRKKKGSGKICKPNPT</sequence>
<dbReference type="AlphaFoldDB" id="A0AAU9FC11"/>
<accession>A0AAU9FC11</accession>
<dbReference type="EMBL" id="AP029264">
    <property type="protein sequence ID" value="BFF93241.1"/>
    <property type="molecule type" value="Genomic_DNA"/>
</dbReference>
<feature type="compositionally biased region" description="Polar residues" evidence="1">
    <location>
        <begin position="19"/>
        <end position="30"/>
    </location>
</feature>
<name>A0AAU9FC11_DROMD</name>
<evidence type="ECO:0000313" key="2">
    <source>
        <dbReference type="EMBL" id="BFF93241.1"/>
    </source>
</evidence>
<evidence type="ECO:0000313" key="3">
    <source>
        <dbReference type="Proteomes" id="UP001500889"/>
    </source>
</evidence>
<evidence type="ECO:0000256" key="1">
    <source>
        <dbReference type="SAM" id="MobiDB-lite"/>
    </source>
</evidence>
<organism evidence="2 3">
    <name type="scientific">Drosophila madeirensis</name>
    <name type="common">Fruit fly</name>
    <dbReference type="NCBI Taxonomy" id="30013"/>
    <lineage>
        <taxon>Eukaryota</taxon>
        <taxon>Metazoa</taxon>
        <taxon>Ecdysozoa</taxon>
        <taxon>Arthropoda</taxon>
        <taxon>Hexapoda</taxon>
        <taxon>Insecta</taxon>
        <taxon>Pterygota</taxon>
        <taxon>Neoptera</taxon>
        <taxon>Endopterygota</taxon>
        <taxon>Diptera</taxon>
        <taxon>Brachycera</taxon>
        <taxon>Muscomorpha</taxon>
        <taxon>Ephydroidea</taxon>
        <taxon>Drosophilidae</taxon>
        <taxon>Drosophila</taxon>
        <taxon>Sophophora</taxon>
    </lineage>
</organism>
<proteinExistence type="predicted"/>
<protein>
    <submittedName>
        <fullName evidence="2">Uncharacterized protein</fullName>
    </submittedName>
</protein>
<reference evidence="2 3" key="1">
    <citation type="submission" date="2024-02" db="EMBL/GenBank/DDBJ databases">
        <title>A chromosome-level genome assembly of Drosophila madeirensis, a fruit fly species endemic to Madeira island.</title>
        <authorList>
            <person name="Tomihara K."/>
            <person name="Llopart A."/>
            <person name="Yamamoto D."/>
        </authorList>
    </citation>
    <scope>NUCLEOTIDE SEQUENCE [LARGE SCALE GENOMIC DNA]</scope>
    <source>
        <strain evidence="2 3">RF1</strain>
    </source>
</reference>
<gene>
    <name evidence="2" type="ORF">DMAD_11129</name>
</gene>
<feature type="region of interest" description="Disordered" evidence="1">
    <location>
        <begin position="18"/>
        <end position="41"/>
    </location>
</feature>